<evidence type="ECO:0000313" key="11">
    <source>
        <dbReference type="EMBL" id="MCW3476006.1"/>
    </source>
</evidence>
<keyword evidence="3 7" id="KW-0228">DNA excision</keyword>
<dbReference type="InterPro" id="IPR001162">
    <property type="entry name" value="UvrC_RNase_H_dom"/>
</dbReference>
<dbReference type="GO" id="GO:0009432">
    <property type="term" value="P:SOS response"/>
    <property type="evidence" value="ECO:0007669"/>
    <property type="project" value="UniProtKB-UniRule"/>
</dbReference>
<dbReference type="FunFam" id="3.40.1440.10:FF:000001">
    <property type="entry name" value="UvrABC system protein C"/>
    <property type="match status" value="1"/>
</dbReference>
<dbReference type="PANTHER" id="PTHR30562:SF1">
    <property type="entry name" value="UVRABC SYSTEM PROTEIN C"/>
    <property type="match status" value="1"/>
</dbReference>
<dbReference type="Gene3D" id="3.30.420.340">
    <property type="entry name" value="UvrC, RNAse H endonuclease domain"/>
    <property type="match status" value="1"/>
</dbReference>
<dbReference type="InterPro" id="IPR000305">
    <property type="entry name" value="GIY-YIG_endonuc"/>
</dbReference>
<dbReference type="InterPro" id="IPR038476">
    <property type="entry name" value="UvrC_RNase_H_dom_sf"/>
</dbReference>
<gene>
    <name evidence="7 11" type="primary">uvrC</name>
    <name evidence="11" type="ORF">OL599_15615</name>
</gene>
<dbReference type="GO" id="GO:0005737">
    <property type="term" value="C:cytoplasm"/>
    <property type="evidence" value="ECO:0007669"/>
    <property type="project" value="UniProtKB-SubCell"/>
</dbReference>
<dbReference type="HAMAP" id="MF_00203">
    <property type="entry name" value="UvrC"/>
    <property type="match status" value="1"/>
</dbReference>
<feature type="domain" description="GIY-YIG" evidence="9">
    <location>
        <begin position="33"/>
        <end position="111"/>
    </location>
</feature>
<dbReference type="InterPro" id="IPR010994">
    <property type="entry name" value="RuvA_2-like"/>
</dbReference>
<proteinExistence type="inferred from homology"/>
<dbReference type="AlphaFoldDB" id="A0AA41YNY4"/>
<evidence type="ECO:0000256" key="5">
    <source>
        <dbReference type="ARBA" id="ARBA00023204"/>
    </source>
</evidence>
<dbReference type="Pfam" id="PF14520">
    <property type="entry name" value="HHH_5"/>
    <property type="match status" value="1"/>
</dbReference>
<dbReference type="InterPro" id="IPR050066">
    <property type="entry name" value="UvrABC_protein_C"/>
</dbReference>
<organism evidence="11 12">
    <name type="scientific">Limobrevibacterium gyesilva</name>
    <dbReference type="NCBI Taxonomy" id="2991712"/>
    <lineage>
        <taxon>Bacteria</taxon>
        <taxon>Pseudomonadati</taxon>
        <taxon>Pseudomonadota</taxon>
        <taxon>Alphaproteobacteria</taxon>
        <taxon>Acetobacterales</taxon>
        <taxon>Acetobacteraceae</taxon>
        <taxon>Limobrevibacterium</taxon>
    </lineage>
</organism>
<dbReference type="GO" id="GO:0006289">
    <property type="term" value="P:nucleotide-excision repair"/>
    <property type="evidence" value="ECO:0007669"/>
    <property type="project" value="UniProtKB-UniRule"/>
</dbReference>
<dbReference type="EMBL" id="JAPDNT010000014">
    <property type="protein sequence ID" value="MCW3476006.1"/>
    <property type="molecule type" value="Genomic_DNA"/>
</dbReference>
<evidence type="ECO:0000256" key="7">
    <source>
        <dbReference type="HAMAP-Rule" id="MF_00203"/>
    </source>
</evidence>
<dbReference type="Gene3D" id="4.10.860.10">
    <property type="entry name" value="UVR domain"/>
    <property type="match status" value="1"/>
</dbReference>
<feature type="domain" description="UvrC family homology region profile" evidence="10">
    <location>
        <begin position="280"/>
        <end position="507"/>
    </location>
</feature>
<evidence type="ECO:0000256" key="3">
    <source>
        <dbReference type="ARBA" id="ARBA00022769"/>
    </source>
</evidence>
<dbReference type="SUPFAM" id="SSF47781">
    <property type="entry name" value="RuvA domain 2-like"/>
    <property type="match status" value="1"/>
</dbReference>
<dbReference type="GO" id="GO:0003677">
    <property type="term" value="F:DNA binding"/>
    <property type="evidence" value="ECO:0007669"/>
    <property type="project" value="UniProtKB-UniRule"/>
</dbReference>
<comment type="function">
    <text evidence="7">The UvrABC repair system catalyzes the recognition and processing of DNA lesions. UvrC both incises the 5' and 3' sides of the lesion. The N-terminal half is responsible for the 3' incision and the C-terminal half is responsible for the 5' incision.</text>
</comment>
<dbReference type="NCBIfam" id="NF001824">
    <property type="entry name" value="PRK00558.1-5"/>
    <property type="match status" value="1"/>
</dbReference>
<dbReference type="InterPro" id="IPR035901">
    <property type="entry name" value="GIY-YIG_endonuc_sf"/>
</dbReference>
<comment type="subcellular location">
    <subcellularLocation>
        <location evidence="7">Cytoplasm</location>
    </subcellularLocation>
</comment>
<dbReference type="SUPFAM" id="SSF46600">
    <property type="entry name" value="C-terminal UvrC-binding domain of UvrB"/>
    <property type="match status" value="1"/>
</dbReference>
<dbReference type="InterPro" id="IPR036876">
    <property type="entry name" value="UVR_dom_sf"/>
</dbReference>
<comment type="similarity">
    <text evidence="7">Belongs to the UvrC family.</text>
</comment>
<evidence type="ECO:0000259" key="8">
    <source>
        <dbReference type="PROSITE" id="PS50151"/>
    </source>
</evidence>
<keyword evidence="4 7" id="KW-0267">Excision nuclease</keyword>
<evidence type="ECO:0000256" key="4">
    <source>
        <dbReference type="ARBA" id="ARBA00022881"/>
    </source>
</evidence>
<dbReference type="InterPro" id="IPR003583">
    <property type="entry name" value="Hlx-hairpin-Hlx_DNA-bd_motif"/>
</dbReference>
<name>A0AA41YNY4_9PROT</name>
<dbReference type="PANTHER" id="PTHR30562">
    <property type="entry name" value="UVRC/OXIDOREDUCTASE"/>
    <property type="match status" value="1"/>
</dbReference>
<comment type="subunit">
    <text evidence="7">Interacts with UvrB in an incision complex.</text>
</comment>
<dbReference type="InterPro" id="IPR004791">
    <property type="entry name" value="UvrC"/>
</dbReference>
<dbReference type="Proteomes" id="UP001165679">
    <property type="component" value="Unassembled WGS sequence"/>
</dbReference>
<keyword evidence="12" id="KW-1185">Reference proteome</keyword>
<evidence type="ECO:0000256" key="6">
    <source>
        <dbReference type="ARBA" id="ARBA00023236"/>
    </source>
</evidence>
<dbReference type="Pfam" id="PF02151">
    <property type="entry name" value="UVR"/>
    <property type="match status" value="1"/>
</dbReference>
<feature type="domain" description="UVR" evidence="8">
    <location>
        <begin position="221"/>
        <end position="256"/>
    </location>
</feature>
<dbReference type="Pfam" id="PF08459">
    <property type="entry name" value="UvrC_RNaseH_dom"/>
    <property type="match status" value="1"/>
</dbReference>
<reference evidence="11" key="1">
    <citation type="submission" date="2022-09" db="EMBL/GenBank/DDBJ databases">
        <title>Rhodovastum sp. nov. RN2-1 isolated from soil in Seongnam, South Korea.</title>
        <authorList>
            <person name="Le N.T."/>
        </authorList>
    </citation>
    <scope>NUCLEOTIDE SEQUENCE</scope>
    <source>
        <strain evidence="11">RN2-1</strain>
    </source>
</reference>
<keyword evidence="2 7" id="KW-0227">DNA damage</keyword>
<evidence type="ECO:0000259" key="10">
    <source>
        <dbReference type="PROSITE" id="PS50165"/>
    </source>
</evidence>
<keyword evidence="1 7" id="KW-0963">Cytoplasm</keyword>
<dbReference type="SMART" id="SM00465">
    <property type="entry name" value="GIYc"/>
    <property type="match status" value="1"/>
</dbReference>
<dbReference type="PROSITE" id="PS50164">
    <property type="entry name" value="GIY_YIG"/>
    <property type="match status" value="1"/>
</dbReference>
<keyword evidence="6 7" id="KW-0742">SOS response</keyword>
<dbReference type="GO" id="GO:0009380">
    <property type="term" value="C:excinuclease repair complex"/>
    <property type="evidence" value="ECO:0007669"/>
    <property type="project" value="InterPro"/>
</dbReference>
<comment type="caution">
    <text evidence="11">The sequence shown here is derived from an EMBL/GenBank/DDBJ whole genome shotgun (WGS) entry which is preliminary data.</text>
</comment>
<dbReference type="InterPro" id="IPR001943">
    <property type="entry name" value="UVR_dom"/>
</dbReference>
<dbReference type="Pfam" id="PF22920">
    <property type="entry name" value="UvrC_RNaseH"/>
    <property type="match status" value="1"/>
</dbReference>
<evidence type="ECO:0000313" key="12">
    <source>
        <dbReference type="Proteomes" id="UP001165679"/>
    </source>
</evidence>
<reference evidence="11" key="2">
    <citation type="submission" date="2022-10" db="EMBL/GenBank/DDBJ databases">
        <authorList>
            <person name="Trinh H.N."/>
        </authorList>
    </citation>
    <scope>NUCLEOTIDE SEQUENCE</scope>
    <source>
        <strain evidence="11">RN2-1</strain>
    </source>
</reference>
<sequence>MSMSDGSDTPQDAPPPPLKGVAVIEAQLVTMPLAPGVYRMLDAKGDALYVGKARSLKKRVTSYTQIPRLPERLRRMVSETVSMEIVTTHTEAEALLLEANLIKRLKPRYNIVLRDDKSYPWLMLTEDHPFPQIAKHRGARTRKGSYYGPFASAWAVNQTVTAMQRVFLLRSCADTVFANRSRPCLLHQIRRCSAPCVGRISNEAYGELVAQAKAFLSGKAGTVQQELAKEMESAAEALEFERAAAIRDRIRALTHVQGTDVINPASLTDADVIAGWQIAGQTCVQVFFIRGGRNNGNRAFFPAHAKNDETAEVLAAFIAQFYDDKPPPPLLLLNAALPEQELIAEALTLKANTFGGGKKVDIAVPQRGEKHAVVAHAELNAREALERRLAETAGQAKLLDGAAELFGLPAPPERIEVYDNSHIMGTNAYGVMIVAGPEGFRKSAYRKFAIRGAITPGDDFAMMRQVLERRFGRALKEESEGPGTPSWPDLVLIDGGAGQLSAARAVLEELGVDDVPLVAIAKGPNRDAGREWFHMDGRAAFQLPPRDPILYFLQRLRDEAHRFAITTHRAGRSKALVTSELDEIQGIGPGRKRALLNHFGSARGVKQAGLHDLEAAPGISREIARRVYAHFHPGVRVEGVS</sequence>
<dbReference type="InterPro" id="IPR047296">
    <property type="entry name" value="GIY-YIG_UvrC_Cho"/>
</dbReference>
<dbReference type="FunFam" id="3.30.420.340:FF:000001">
    <property type="entry name" value="UvrABC system protein C"/>
    <property type="match status" value="1"/>
</dbReference>
<evidence type="ECO:0000256" key="2">
    <source>
        <dbReference type="ARBA" id="ARBA00022763"/>
    </source>
</evidence>
<accession>A0AA41YNY4</accession>
<dbReference type="SMART" id="SM00278">
    <property type="entry name" value="HhH1"/>
    <property type="match status" value="2"/>
</dbReference>
<dbReference type="SUPFAM" id="SSF82771">
    <property type="entry name" value="GIY-YIG endonuclease"/>
    <property type="match status" value="1"/>
</dbReference>
<dbReference type="PROSITE" id="PS50151">
    <property type="entry name" value="UVR"/>
    <property type="match status" value="1"/>
</dbReference>
<keyword evidence="5 7" id="KW-0234">DNA repair</keyword>
<protein>
    <recommendedName>
        <fullName evidence="7">UvrABC system protein C</fullName>
        <shortName evidence="7">Protein UvrC</shortName>
    </recommendedName>
    <alternativeName>
        <fullName evidence="7">Excinuclease ABC subunit C</fullName>
    </alternativeName>
</protein>
<dbReference type="PROSITE" id="PS50165">
    <property type="entry name" value="UVRC"/>
    <property type="match status" value="1"/>
</dbReference>
<dbReference type="CDD" id="cd10434">
    <property type="entry name" value="GIY-YIG_UvrC_Cho"/>
    <property type="match status" value="1"/>
</dbReference>
<evidence type="ECO:0000259" key="9">
    <source>
        <dbReference type="PROSITE" id="PS50164"/>
    </source>
</evidence>
<dbReference type="Gene3D" id="3.40.1440.10">
    <property type="entry name" value="GIY-YIG endonuclease"/>
    <property type="match status" value="1"/>
</dbReference>
<dbReference type="Pfam" id="PF01541">
    <property type="entry name" value="GIY-YIG"/>
    <property type="match status" value="1"/>
</dbReference>
<dbReference type="NCBIfam" id="TIGR00194">
    <property type="entry name" value="uvrC"/>
    <property type="match status" value="1"/>
</dbReference>
<evidence type="ECO:0000256" key="1">
    <source>
        <dbReference type="ARBA" id="ARBA00022490"/>
    </source>
</evidence>
<dbReference type="GO" id="GO:0009381">
    <property type="term" value="F:excinuclease ABC activity"/>
    <property type="evidence" value="ECO:0007669"/>
    <property type="project" value="UniProtKB-UniRule"/>
</dbReference>
<dbReference type="Gene3D" id="1.10.150.20">
    <property type="entry name" value="5' to 3' exonuclease, C-terminal subdomain"/>
    <property type="match status" value="1"/>
</dbReference>